<dbReference type="Proteomes" id="UP000435304">
    <property type="component" value="Unassembled WGS sequence"/>
</dbReference>
<feature type="region of interest" description="Disordered" evidence="1">
    <location>
        <begin position="1"/>
        <end position="44"/>
    </location>
</feature>
<dbReference type="GO" id="GO:0016020">
    <property type="term" value="C:membrane"/>
    <property type="evidence" value="ECO:0007669"/>
    <property type="project" value="TreeGrafter"/>
</dbReference>
<proteinExistence type="predicted"/>
<dbReference type="InterPro" id="IPR002123">
    <property type="entry name" value="Plipid/glycerol_acylTrfase"/>
</dbReference>
<feature type="compositionally biased region" description="Low complexity" evidence="1">
    <location>
        <begin position="18"/>
        <end position="27"/>
    </location>
</feature>
<dbReference type="SUPFAM" id="SSF69593">
    <property type="entry name" value="Glycerol-3-phosphate (1)-acyltransferase"/>
    <property type="match status" value="1"/>
</dbReference>
<keyword evidence="3" id="KW-0012">Acyltransferase</keyword>
<feature type="domain" description="Phospholipid/glycerol acyltransferase" evidence="2">
    <location>
        <begin position="161"/>
        <end position="278"/>
    </location>
</feature>
<keyword evidence="4" id="KW-1185">Reference proteome</keyword>
<dbReference type="GO" id="GO:0016746">
    <property type="term" value="F:acyltransferase activity"/>
    <property type="evidence" value="ECO:0007669"/>
    <property type="project" value="UniProtKB-KW"/>
</dbReference>
<keyword evidence="3" id="KW-0808">Transferase</keyword>
<organism evidence="3 4">
    <name type="scientific">Auraticoccus cholistanensis</name>
    <dbReference type="NCBI Taxonomy" id="2656650"/>
    <lineage>
        <taxon>Bacteria</taxon>
        <taxon>Bacillati</taxon>
        <taxon>Actinomycetota</taxon>
        <taxon>Actinomycetes</taxon>
        <taxon>Propionibacteriales</taxon>
        <taxon>Propionibacteriaceae</taxon>
        <taxon>Auraticoccus</taxon>
    </lineage>
</organism>
<comment type="caution">
    <text evidence="3">The sequence shown here is derived from an EMBL/GenBank/DDBJ whole genome shotgun (WGS) entry which is preliminary data.</text>
</comment>
<dbReference type="PANTHER" id="PTHR22753">
    <property type="entry name" value="TRANSMEMBRANE PROTEIN 68"/>
    <property type="match status" value="1"/>
</dbReference>
<gene>
    <name evidence="3" type="ORF">GC722_13415</name>
</gene>
<dbReference type="AlphaFoldDB" id="A0A6A9UYK4"/>
<protein>
    <submittedName>
        <fullName evidence="3">Acyltransferase</fullName>
    </submittedName>
</protein>
<dbReference type="SMART" id="SM00563">
    <property type="entry name" value="PlsC"/>
    <property type="match status" value="1"/>
</dbReference>
<evidence type="ECO:0000313" key="3">
    <source>
        <dbReference type="EMBL" id="MVA77015.1"/>
    </source>
</evidence>
<dbReference type="EMBL" id="WPCU01000009">
    <property type="protein sequence ID" value="MVA77015.1"/>
    <property type="molecule type" value="Genomic_DNA"/>
</dbReference>
<dbReference type="PANTHER" id="PTHR22753:SF14">
    <property type="entry name" value="MONOACYLGLYCEROL_DIACYLGLYCEROL O-ACYLTRANSFERASE"/>
    <property type="match status" value="1"/>
</dbReference>
<accession>A0A6A9UYK4</accession>
<dbReference type="RefSeq" id="WP_156611006.1">
    <property type="nucleotide sequence ID" value="NZ_WPCU01000009.1"/>
</dbReference>
<name>A0A6A9UYK4_9ACTN</name>
<evidence type="ECO:0000256" key="1">
    <source>
        <dbReference type="SAM" id="MobiDB-lite"/>
    </source>
</evidence>
<sequence length="372" mass="40268">MAEPDHVEPDPQDDHVADPAGNAQGAPAGAGGTQDPPPARDPLDREPVDLAAVLAELLQSGGALLRQLQHAYPGAVRDALADPLATLVSVAAELGVDWQGGVDDVVAYTRSRLSGEFAVDEFGFDPEFTERIVLPALRPLVRSWFRAEISGLENIPDEGPALLVSNHAGTLPLDGLVLHSLLHDEIGRHPRLLGGDLIFATPYAHDVARRIGVTHACPEDALRLLEEGHLVAVFPEGYKGLGKPYSERYRLQRFGRGGFVACAIQARVPIIPVSVVGSEEIYPLIAPLPEVASAVGWPYLPITPLFPWFGLLGLLPLPSRWSIRVGEPIATDELDVRAAADPMTVFEVTDQVRETIQDTLYAMLQERRSPFF</sequence>
<reference evidence="3 4" key="1">
    <citation type="submission" date="2019-12" db="EMBL/GenBank/DDBJ databases">
        <title>Auraticoccus cholistani sp. nov., an actinomycete isolated from soil of Cholistan desert.</title>
        <authorList>
            <person name="Cheema M.T."/>
        </authorList>
    </citation>
    <scope>NUCLEOTIDE SEQUENCE [LARGE SCALE GENOMIC DNA]</scope>
    <source>
        <strain evidence="3 4">F435</strain>
    </source>
</reference>
<evidence type="ECO:0000259" key="2">
    <source>
        <dbReference type="SMART" id="SM00563"/>
    </source>
</evidence>
<evidence type="ECO:0000313" key="4">
    <source>
        <dbReference type="Proteomes" id="UP000435304"/>
    </source>
</evidence>
<dbReference type="CDD" id="cd07987">
    <property type="entry name" value="LPLAT_MGAT-like"/>
    <property type="match status" value="1"/>
</dbReference>
<feature type="compositionally biased region" description="Basic and acidic residues" evidence="1">
    <location>
        <begin position="1"/>
        <end position="17"/>
    </location>
</feature>
<dbReference type="Pfam" id="PF01553">
    <property type="entry name" value="Acyltransferase"/>
    <property type="match status" value="1"/>
</dbReference>